<evidence type="ECO:0000256" key="1">
    <source>
        <dbReference type="ARBA" id="ARBA00004141"/>
    </source>
</evidence>
<evidence type="ECO:0000313" key="7">
    <source>
        <dbReference type="EMBL" id="TYS68015.1"/>
    </source>
</evidence>
<keyword evidence="2 6" id="KW-0812">Transmembrane</keyword>
<feature type="transmembrane region" description="Helical" evidence="6">
    <location>
        <begin position="119"/>
        <end position="140"/>
    </location>
</feature>
<organism evidence="7 8">
    <name type="scientific">Sutcliffiella horikoshii</name>
    <dbReference type="NCBI Taxonomy" id="79883"/>
    <lineage>
        <taxon>Bacteria</taxon>
        <taxon>Bacillati</taxon>
        <taxon>Bacillota</taxon>
        <taxon>Bacilli</taxon>
        <taxon>Bacillales</taxon>
        <taxon>Bacillaceae</taxon>
        <taxon>Sutcliffiella</taxon>
    </lineage>
</organism>
<reference evidence="7 8" key="1">
    <citation type="submission" date="2019-08" db="EMBL/GenBank/DDBJ databases">
        <title>Bacillus genomes from the desert of Cuatro Cienegas, Coahuila.</title>
        <authorList>
            <person name="Olmedo-Alvarez G."/>
        </authorList>
    </citation>
    <scope>NUCLEOTIDE SEQUENCE [LARGE SCALE GENOMIC DNA]</scope>
    <source>
        <strain evidence="7 8">CH98b_3T</strain>
    </source>
</reference>
<dbReference type="PANTHER" id="PTHR39157">
    <property type="entry name" value="INTEGRAL MEMBRANE PROTEIN-RELATED"/>
    <property type="match status" value="1"/>
</dbReference>
<evidence type="ECO:0000256" key="2">
    <source>
        <dbReference type="ARBA" id="ARBA00022692"/>
    </source>
</evidence>
<keyword evidence="3 6" id="KW-1133">Transmembrane helix</keyword>
<sequence length="176" mass="18970">MKWLRGPKMAILWTVLRVWLGVQWLKAGLPKIGTFDAEGFLHGAIAKAEGAHPAVQDWYAGFLENVALPNVGLINILIPWGEVLVGIALILGLATMPALLAGAFMNLNFLLAGTVSTNPVLYTAAILLIAASTAATFYGLDRFAVRYIKEKMDERKMKRTGGNGRKTMDGGHAAAH</sequence>
<keyword evidence="4 6" id="KW-0472">Membrane</keyword>
<evidence type="ECO:0000256" key="4">
    <source>
        <dbReference type="ARBA" id="ARBA00023136"/>
    </source>
</evidence>
<evidence type="ECO:0000256" key="5">
    <source>
        <dbReference type="SAM" id="MobiDB-lite"/>
    </source>
</evidence>
<proteinExistence type="predicted"/>
<name>A0A5D4SXH8_9BACI</name>
<comment type="subcellular location">
    <subcellularLocation>
        <location evidence="1">Membrane</location>
        <topology evidence="1">Multi-pass membrane protein</topology>
    </subcellularLocation>
</comment>
<dbReference type="EMBL" id="VTET01000011">
    <property type="protein sequence ID" value="TYS68015.1"/>
    <property type="molecule type" value="Genomic_DNA"/>
</dbReference>
<evidence type="ECO:0000256" key="3">
    <source>
        <dbReference type="ARBA" id="ARBA00022989"/>
    </source>
</evidence>
<evidence type="ECO:0000313" key="8">
    <source>
        <dbReference type="Proteomes" id="UP000324517"/>
    </source>
</evidence>
<dbReference type="OrthoDB" id="26941at2"/>
<feature type="region of interest" description="Disordered" evidence="5">
    <location>
        <begin position="156"/>
        <end position="176"/>
    </location>
</feature>
<feature type="transmembrane region" description="Helical" evidence="6">
    <location>
        <begin position="83"/>
        <end position="107"/>
    </location>
</feature>
<dbReference type="RefSeq" id="WP_148980340.1">
    <property type="nucleotide sequence ID" value="NZ_JBNILI010000004.1"/>
</dbReference>
<dbReference type="GO" id="GO:0016020">
    <property type="term" value="C:membrane"/>
    <property type="evidence" value="ECO:0007669"/>
    <property type="project" value="UniProtKB-SubCell"/>
</dbReference>
<dbReference type="InterPro" id="IPR032808">
    <property type="entry name" value="DoxX"/>
</dbReference>
<comment type="caution">
    <text evidence="7">The sequence shown here is derived from an EMBL/GenBank/DDBJ whole genome shotgun (WGS) entry which is preliminary data.</text>
</comment>
<gene>
    <name evidence="7" type="ORF">FZC75_18645</name>
</gene>
<accession>A0A5D4SXH8</accession>
<dbReference type="Proteomes" id="UP000324517">
    <property type="component" value="Unassembled WGS sequence"/>
</dbReference>
<dbReference type="Pfam" id="PF07681">
    <property type="entry name" value="DoxX"/>
    <property type="match status" value="1"/>
</dbReference>
<evidence type="ECO:0000256" key="6">
    <source>
        <dbReference type="SAM" id="Phobius"/>
    </source>
</evidence>
<dbReference type="PANTHER" id="PTHR39157:SF1">
    <property type="entry name" value="DOXX FAMILY PROTEIN"/>
    <property type="match status" value="1"/>
</dbReference>
<protein>
    <submittedName>
        <fullName evidence="7">DoxX family membrane protein</fullName>
    </submittedName>
</protein>
<dbReference type="AlphaFoldDB" id="A0A5D4SXH8"/>